<keyword evidence="4" id="KW-0732">Signal</keyword>
<dbReference type="InterPro" id="IPR051939">
    <property type="entry name" value="Glycosyltr_41/O-GlcNAc_trsf"/>
</dbReference>
<dbReference type="AlphaFoldDB" id="A0A8J2SEE6"/>
<dbReference type="PANTHER" id="PTHR44835:SF1">
    <property type="entry name" value="PROTEIN O-GLCNAC TRANSFERASE"/>
    <property type="match status" value="1"/>
</dbReference>
<dbReference type="Proteomes" id="UP000789595">
    <property type="component" value="Unassembled WGS sequence"/>
</dbReference>
<dbReference type="SUPFAM" id="SSF53756">
    <property type="entry name" value="UDP-Glycosyltransferase/glycogen phosphorylase"/>
    <property type="match status" value="1"/>
</dbReference>
<reference evidence="5" key="1">
    <citation type="submission" date="2021-11" db="EMBL/GenBank/DDBJ databases">
        <authorList>
            <consortium name="Genoscope - CEA"/>
            <person name="William W."/>
        </authorList>
    </citation>
    <scope>NUCLEOTIDE SEQUENCE</scope>
</reference>
<dbReference type="EMBL" id="CAKKNE010000002">
    <property type="protein sequence ID" value="CAH0368961.1"/>
    <property type="molecule type" value="Genomic_DNA"/>
</dbReference>
<dbReference type="OrthoDB" id="9991317at2759"/>
<gene>
    <name evidence="5" type="ORF">PECAL_2P20620</name>
</gene>
<comment type="caution">
    <text evidence="5">The sequence shown here is derived from an EMBL/GenBank/DDBJ whole genome shotgun (WGS) entry which is preliminary data.</text>
</comment>
<feature type="signal peptide" evidence="4">
    <location>
        <begin position="1"/>
        <end position="15"/>
    </location>
</feature>
<protein>
    <recommendedName>
        <fullName evidence="7">O-GlcNAc transferase C-terminal domain-containing protein</fullName>
    </recommendedName>
</protein>
<dbReference type="Gene3D" id="3.40.50.2000">
    <property type="entry name" value="Glycogen Phosphorylase B"/>
    <property type="match status" value="1"/>
</dbReference>
<comment type="pathway">
    <text evidence="1">Protein modification; protein glycosylation.</text>
</comment>
<keyword evidence="6" id="KW-1185">Reference proteome</keyword>
<accession>A0A8J2SEE6</accession>
<evidence type="ECO:0000256" key="3">
    <source>
        <dbReference type="ARBA" id="ARBA00022679"/>
    </source>
</evidence>
<evidence type="ECO:0000313" key="6">
    <source>
        <dbReference type="Proteomes" id="UP000789595"/>
    </source>
</evidence>
<organism evidence="5 6">
    <name type="scientific">Pelagomonas calceolata</name>
    <dbReference type="NCBI Taxonomy" id="35677"/>
    <lineage>
        <taxon>Eukaryota</taxon>
        <taxon>Sar</taxon>
        <taxon>Stramenopiles</taxon>
        <taxon>Ochrophyta</taxon>
        <taxon>Pelagophyceae</taxon>
        <taxon>Pelagomonadales</taxon>
        <taxon>Pelagomonadaceae</taxon>
        <taxon>Pelagomonas</taxon>
    </lineage>
</organism>
<proteinExistence type="predicted"/>
<evidence type="ECO:0000256" key="2">
    <source>
        <dbReference type="ARBA" id="ARBA00022676"/>
    </source>
</evidence>
<dbReference type="GO" id="GO:0016757">
    <property type="term" value="F:glycosyltransferase activity"/>
    <property type="evidence" value="ECO:0007669"/>
    <property type="project" value="UniProtKB-KW"/>
</dbReference>
<keyword evidence="2" id="KW-0328">Glycosyltransferase</keyword>
<dbReference type="PANTHER" id="PTHR44835">
    <property type="entry name" value="UDP-N-ACETYLGLUCOSAMINE--PEPTIDE N-ACETYLGLUCOSAMINYLTRANSFERASE SPINDLY-RELATED"/>
    <property type="match status" value="1"/>
</dbReference>
<evidence type="ECO:0000256" key="1">
    <source>
        <dbReference type="ARBA" id="ARBA00004922"/>
    </source>
</evidence>
<evidence type="ECO:0008006" key="7">
    <source>
        <dbReference type="Google" id="ProtNLM"/>
    </source>
</evidence>
<dbReference type="Gene3D" id="3.40.50.11380">
    <property type="match status" value="1"/>
</dbReference>
<evidence type="ECO:0000313" key="5">
    <source>
        <dbReference type="EMBL" id="CAH0368961.1"/>
    </source>
</evidence>
<sequence length="519" mass="57805">MRIGLAFVLLLGTRAQLEIRVDDRTVIYNGGANYTASLQFCDQHNIPDADACAWDILQTSGATNGQLIQEAWALLPDAYVDVKQARATVSELQRRVSSLTPFALDDDSVPVLQPHWRLAFSGGTGDEVSSILRGWGRLYSHALFHALAEPHVRRSRPKVGFASSWFCNSAIGRLYTGLLEKIDKSKFDVYVFHVREPSGRLKRDFFTDAIDAVSTSQVLPRDLSEARAIIASSQLDILVFTDIGMEPFTYALAFSRFAPIQCVFWGHPTTSGIPGHAIDYYVVMDAAEDDRGYSRYAEQLVRLDTLGAFYFSNESGQYRPSKKREDYAQEMDLPSSGHIYAIPQHCLKFHPMFDEALVKILALDRDAILVVKNCSTSIRVEERLAKSIDISGRIIRVPQLSLQDYVRLFGGSQVALETFPFGGSITSLDAFEGGTPVVSMKQFRGRPALTVALYDIMDVSCCVADGIDDYVQRAVRIASDPSLRSSIRSSLDAARFRLYESIDAVLEIEAFFSRSLKLL</sequence>
<name>A0A8J2SEE6_9STRA</name>
<feature type="chain" id="PRO_5035234513" description="O-GlcNAc transferase C-terminal domain-containing protein" evidence="4">
    <location>
        <begin position="16"/>
        <end position="519"/>
    </location>
</feature>
<keyword evidence="3" id="KW-0808">Transferase</keyword>
<evidence type="ECO:0000256" key="4">
    <source>
        <dbReference type="SAM" id="SignalP"/>
    </source>
</evidence>